<dbReference type="CTD" id="20207456"/>
<dbReference type="EMBL" id="AMQM01006991">
    <property type="status" value="NOT_ANNOTATED_CDS"/>
    <property type="molecule type" value="Genomic_DNA"/>
</dbReference>
<dbReference type="KEGG" id="hro:HELRODRAFT_179787"/>
<dbReference type="InParanoid" id="T1FF57"/>
<dbReference type="HOGENOM" id="CLU_1715258_0_0_1"/>
<protein>
    <submittedName>
        <fullName evidence="1 2">Uncharacterized protein</fullName>
    </submittedName>
</protein>
<organism evidence="2 3">
    <name type="scientific">Helobdella robusta</name>
    <name type="common">Californian leech</name>
    <dbReference type="NCBI Taxonomy" id="6412"/>
    <lineage>
        <taxon>Eukaryota</taxon>
        <taxon>Metazoa</taxon>
        <taxon>Spiralia</taxon>
        <taxon>Lophotrochozoa</taxon>
        <taxon>Annelida</taxon>
        <taxon>Clitellata</taxon>
        <taxon>Hirudinea</taxon>
        <taxon>Rhynchobdellida</taxon>
        <taxon>Glossiphoniidae</taxon>
        <taxon>Helobdella</taxon>
    </lineage>
</organism>
<dbReference type="EMBL" id="KB097542">
    <property type="protein sequence ID" value="ESN95187.1"/>
    <property type="molecule type" value="Genomic_DNA"/>
</dbReference>
<accession>T1FF57</accession>
<evidence type="ECO:0000313" key="3">
    <source>
        <dbReference type="Proteomes" id="UP000015101"/>
    </source>
</evidence>
<dbReference type="EnsemblMetazoa" id="HelroT179787">
    <property type="protein sequence ID" value="HelroP179787"/>
    <property type="gene ID" value="HelroG179787"/>
</dbReference>
<reference evidence="2" key="3">
    <citation type="submission" date="2015-06" db="UniProtKB">
        <authorList>
            <consortium name="EnsemblMetazoa"/>
        </authorList>
    </citation>
    <scope>IDENTIFICATION</scope>
</reference>
<dbReference type="Proteomes" id="UP000015101">
    <property type="component" value="Unassembled WGS sequence"/>
</dbReference>
<evidence type="ECO:0000313" key="2">
    <source>
        <dbReference type="EnsemblMetazoa" id="HelroP179787"/>
    </source>
</evidence>
<dbReference type="RefSeq" id="XP_009026826.1">
    <property type="nucleotide sequence ID" value="XM_009028578.1"/>
</dbReference>
<sequence length="153" mass="17703">MADEKQDIITCCVCDSRPTIAEENIPKDCFMESRITYCTQCYATILFYENGSSENFVNRLVLRSALNFVSNREVVREGGRVLEKRAKKSIRRFSKDLKHKSPNNKTEIGFYRKCISYYEGKDYKRSWDSFRGFTMESLFSGNEGNCGTGSELF</sequence>
<proteinExistence type="predicted"/>
<reference evidence="3" key="1">
    <citation type="submission" date="2012-12" db="EMBL/GenBank/DDBJ databases">
        <authorList>
            <person name="Hellsten U."/>
            <person name="Grimwood J."/>
            <person name="Chapman J.A."/>
            <person name="Shapiro H."/>
            <person name="Aerts A."/>
            <person name="Otillar R.P."/>
            <person name="Terry A.Y."/>
            <person name="Boore J.L."/>
            <person name="Simakov O."/>
            <person name="Marletaz F."/>
            <person name="Cho S.-J."/>
            <person name="Edsinger-Gonzales E."/>
            <person name="Havlak P."/>
            <person name="Kuo D.-H."/>
            <person name="Larsson T."/>
            <person name="Lv J."/>
            <person name="Arendt D."/>
            <person name="Savage R."/>
            <person name="Osoegawa K."/>
            <person name="de Jong P."/>
            <person name="Lindberg D.R."/>
            <person name="Seaver E.C."/>
            <person name="Weisblat D.A."/>
            <person name="Putnam N.H."/>
            <person name="Grigoriev I.V."/>
            <person name="Rokhsar D.S."/>
        </authorList>
    </citation>
    <scope>NUCLEOTIDE SEQUENCE</scope>
</reference>
<name>T1FF57_HELRO</name>
<evidence type="ECO:0000313" key="1">
    <source>
        <dbReference type="EMBL" id="ESN95187.1"/>
    </source>
</evidence>
<dbReference type="AlphaFoldDB" id="T1FF57"/>
<keyword evidence="3" id="KW-1185">Reference proteome</keyword>
<dbReference type="GeneID" id="20207456"/>
<gene>
    <name evidence="2" type="primary">20207456</name>
    <name evidence="1" type="ORF">HELRODRAFT_179787</name>
</gene>
<reference evidence="1 3" key="2">
    <citation type="journal article" date="2013" name="Nature">
        <title>Insights into bilaterian evolution from three spiralian genomes.</title>
        <authorList>
            <person name="Simakov O."/>
            <person name="Marletaz F."/>
            <person name="Cho S.J."/>
            <person name="Edsinger-Gonzales E."/>
            <person name="Havlak P."/>
            <person name="Hellsten U."/>
            <person name="Kuo D.H."/>
            <person name="Larsson T."/>
            <person name="Lv J."/>
            <person name="Arendt D."/>
            <person name="Savage R."/>
            <person name="Osoegawa K."/>
            <person name="de Jong P."/>
            <person name="Grimwood J."/>
            <person name="Chapman J.A."/>
            <person name="Shapiro H."/>
            <person name="Aerts A."/>
            <person name="Otillar R.P."/>
            <person name="Terry A.Y."/>
            <person name="Boore J.L."/>
            <person name="Grigoriev I.V."/>
            <person name="Lindberg D.R."/>
            <person name="Seaver E.C."/>
            <person name="Weisblat D.A."/>
            <person name="Putnam N.H."/>
            <person name="Rokhsar D.S."/>
        </authorList>
    </citation>
    <scope>NUCLEOTIDE SEQUENCE</scope>
</reference>